<sequence length="97" mass="10993">MGNGEDSVTVDLFHVVEQVIKNTHCIVAHANLVQVRKADGRIQIHLRKVFLSIVELPTRIAGWILNHQQVIGDSIYNLHSIILVHGNVFAKLWYLFA</sequence>
<name>A0A645AC20_9ZZZZ</name>
<evidence type="ECO:0000313" key="1">
    <source>
        <dbReference type="EMBL" id="MPM50742.1"/>
    </source>
</evidence>
<proteinExistence type="predicted"/>
<protein>
    <submittedName>
        <fullName evidence="1">Uncharacterized protein</fullName>
    </submittedName>
</protein>
<gene>
    <name evidence="1" type="ORF">SDC9_97485</name>
</gene>
<dbReference type="AlphaFoldDB" id="A0A645AC20"/>
<comment type="caution">
    <text evidence="1">The sequence shown here is derived from an EMBL/GenBank/DDBJ whole genome shotgun (WGS) entry which is preliminary data.</text>
</comment>
<organism evidence="1">
    <name type="scientific">bioreactor metagenome</name>
    <dbReference type="NCBI Taxonomy" id="1076179"/>
    <lineage>
        <taxon>unclassified sequences</taxon>
        <taxon>metagenomes</taxon>
        <taxon>ecological metagenomes</taxon>
    </lineage>
</organism>
<dbReference type="EMBL" id="VSSQ01013105">
    <property type="protein sequence ID" value="MPM50742.1"/>
    <property type="molecule type" value="Genomic_DNA"/>
</dbReference>
<accession>A0A645AC20</accession>
<reference evidence="1" key="1">
    <citation type="submission" date="2019-08" db="EMBL/GenBank/DDBJ databases">
        <authorList>
            <person name="Kucharzyk K."/>
            <person name="Murdoch R.W."/>
            <person name="Higgins S."/>
            <person name="Loffler F."/>
        </authorList>
    </citation>
    <scope>NUCLEOTIDE SEQUENCE</scope>
</reference>